<evidence type="ECO:0000313" key="3">
    <source>
        <dbReference type="Proteomes" id="UP000177190"/>
    </source>
</evidence>
<feature type="transmembrane region" description="Helical" evidence="1">
    <location>
        <begin position="52"/>
        <end position="73"/>
    </location>
</feature>
<keyword evidence="1" id="KW-0472">Membrane</keyword>
<evidence type="ECO:0000313" key="2">
    <source>
        <dbReference type="EMBL" id="OGZ62889.1"/>
    </source>
</evidence>
<reference evidence="2 3" key="1">
    <citation type="journal article" date="2016" name="Nat. Commun.">
        <title>Thousands of microbial genomes shed light on interconnected biogeochemical processes in an aquifer system.</title>
        <authorList>
            <person name="Anantharaman K."/>
            <person name="Brown C.T."/>
            <person name="Hug L.A."/>
            <person name="Sharon I."/>
            <person name="Castelle C.J."/>
            <person name="Probst A.J."/>
            <person name="Thomas B.C."/>
            <person name="Singh A."/>
            <person name="Wilkins M.J."/>
            <person name="Karaoz U."/>
            <person name="Brodie E.L."/>
            <person name="Williams K.H."/>
            <person name="Hubbard S.S."/>
            <person name="Banfield J.F."/>
        </authorList>
    </citation>
    <scope>NUCLEOTIDE SEQUENCE [LARGE SCALE GENOMIC DNA]</scope>
</reference>
<comment type="caution">
    <text evidence="2">The sequence shown here is derived from an EMBL/GenBank/DDBJ whole genome shotgun (WGS) entry which is preliminary data.</text>
</comment>
<accession>A0A1G2HKE0</accession>
<proteinExistence type="predicted"/>
<keyword evidence="1" id="KW-0812">Transmembrane</keyword>
<dbReference type="AlphaFoldDB" id="A0A1G2HKE0"/>
<evidence type="ECO:0000256" key="1">
    <source>
        <dbReference type="SAM" id="Phobius"/>
    </source>
</evidence>
<dbReference type="Proteomes" id="UP000177190">
    <property type="component" value="Unassembled WGS sequence"/>
</dbReference>
<organism evidence="2 3">
    <name type="scientific">Candidatus Staskawiczbacteria bacterium RIFCSPHIGHO2_01_FULL_36_16</name>
    <dbReference type="NCBI Taxonomy" id="1802200"/>
    <lineage>
        <taxon>Bacteria</taxon>
        <taxon>Candidatus Staskawicziibacteriota</taxon>
    </lineage>
</organism>
<dbReference type="STRING" id="1802200.A2812_01470"/>
<keyword evidence="1" id="KW-1133">Transmembrane helix</keyword>
<protein>
    <submittedName>
        <fullName evidence="2">Uncharacterized protein</fullName>
    </submittedName>
</protein>
<gene>
    <name evidence="2" type="ORF">A2812_01470</name>
</gene>
<dbReference type="EMBL" id="MHOM01000047">
    <property type="protein sequence ID" value="OGZ62889.1"/>
    <property type="molecule type" value="Genomic_DNA"/>
</dbReference>
<sequence length="80" mass="9176">MDITATYIADNPTKTYTTRDNTDIAPKRVATRSKFARPTKPQFNPPTMTRTMAIQSITFNFIIFLLFFPHFCADKNNIKG</sequence>
<name>A0A1G2HKE0_9BACT</name>